<dbReference type="RefSeq" id="WP_115867782.1">
    <property type="nucleotide sequence ID" value="NZ_QREG01000007.1"/>
</dbReference>
<dbReference type="Gene3D" id="1.25.10.10">
    <property type="entry name" value="Leucine-rich Repeat Variant"/>
    <property type="match status" value="1"/>
</dbReference>
<dbReference type="AlphaFoldDB" id="A0A3D9L6F8"/>
<name>A0A3D9L6F8_MARFU</name>
<gene>
    <name evidence="1" type="ORF">C7460_10740</name>
</gene>
<sequence length="208" mass="23309">MSIRERLSRSLSVNNEGPNKTLAAEIVQTADAESINELISLLQDEHTDVVADTLKVLEMVGLKLPALVGPQAEQVFELLNHPSNKIQWRAMCVLSSIAHECPKFLEAHLPKILEVMDNGTVITRDHGVKILLALYPAIATTPGLLLDQIQRAPDNQLGQYAEKWATVITPEDVADLILILENRLKDLHHPSHQKRISRVLKKLHKKRQ</sequence>
<dbReference type="EMBL" id="QREG01000007">
    <property type="protein sequence ID" value="RED99758.1"/>
    <property type="molecule type" value="Genomic_DNA"/>
</dbReference>
<accession>A0A3D9L6F8</accession>
<dbReference type="OrthoDB" id="2733362at2"/>
<dbReference type="SUPFAM" id="SSF48371">
    <property type="entry name" value="ARM repeat"/>
    <property type="match status" value="1"/>
</dbReference>
<evidence type="ECO:0008006" key="3">
    <source>
        <dbReference type="Google" id="ProtNLM"/>
    </source>
</evidence>
<dbReference type="InterPro" id="IPR016024">
    <property type="entry name" value="ARM-type_fold"/>
</dbReference>
<protein>
    <recommendedName>
        <fullName evidence="3">HEAT repeat protein</fullName>
    </recommendedName>
</protein>
<proteinExistence type="predicted"/>
<evidence type="ECO:0000313" key="1">
    <source>
        <dbReference type="EMBL" id="RED99758.1"/>
    </source>
</evidence>
<comment type="caution">
    <text evidence="1">The sequence shown here is derived from an EMBL/GenBank/DDBJ whole genome shotgun (WGS) entry which is preliminary data.</text>
</comment>
<evidence type="ECO:0000313" key="2">
    <source>
        <dbReference type="Proteomes" id="UP000256779"/>
    </source>
</evidence>
<reference evidence="1 2" key="1">
    <citation type="submission" date="2018-07" db="EMBL/GenBank/DDBJ databases">
        <title>Genomic Encyclopedia of Type Strains, Phase IV (KMG-IV): sequencing the most valuable type-strain genomes for metagenomic binning, comparative biology and taxonomic classification.</title>
        <authorList>
            <person name="Goeker M."/>
        </authorList>
    </citation>
    <scope>NUCLEOTIDE SEQUENCE [LARGE SCALE GENOMIC DNA]</scope>
    <source>
        <strain evidence="1 2">DSM 4134</strain>
    </source>
</reference>
<keyword evidence="2" id="KW-1185">Reference proteome</keyword>
<dbReference type="Proteomes" id="UP000256779">
    <property type="component" value="Unassembled WGS sequence"/>
</dbReference>
<organism evidence="1 2">
    <name type="scientific">Marinoscillum furvescens DSM 4134</name>
    <dbReference type="NCBI Taxonomy" id="1122208"/>
    <lineage>
        <taxon>Bacteria</taxon>
        <taxon>Pseudomonadati</taxon>
        <taxon>Bacteroidota</taxon>
        <taxon>Cytophagia</taxon>
        <taxon>Cytophagales</taxon>
        <taxon>Reichenbachiellaceae</taxon>
        <taxon>Marinoscillum</taxon>
    </lineage>
</organism>
<dbReference type="InterPro" id="IPR011989">
    <property type="entry name" value="ARM-like"/>
</dbReference>